<organism evidence="2">
    <name type="scientific">Picea sitchensis</name>
    <name type="common">Sitka spruce</name>
    <name type="synonym">Pinus sitchensis</name>
    <dbReference type="NCBI Taxonomy" id="3332"/>
    <lineage>
        <taxon>Eukaryota</taxon>
        <taxon>Viridiplantae</taxon>
        <taxon>Streptophyta</taxon>
        <taxon>Embryophyta</taxon>
        <taxon>Tracheophyta</taxon>
        <taxon>Spermatophyta</taxon>
        <taxon>Pinopsida</taxon>
        <taxon>Pinidae</taxon>
        <taxon>Conifers I</taxon>
        <taxon>Pinales</taxon>
        <taxon>Pinaceae</taxon>
        <taxon>Picea</taxon>
    </lineage>
</organism>
<sequence>MCILSDIVILTVDILSYAVLRIIAVISVALIQVLRAPGAIIFFVLRNIMQGFTTILDYMIGYLTELIVTSALGCMSLIQDAFSALVGLLGTVFYEFLVYLHTALEACADLVWAILWKAIEMLGLSLLTIWNNFADAVVSFISNL</sequence>
<reference evidence="2" key="1">
    <citation type="journal article" date="2008" name="BMC Genomics">
        <title>A conifer genomics resource of 200,000 spruce (Picea spp.) ESTs and 6,464 high-quality, sequence-finished full-length cDNAs for Sitka spruce (Picea sitchensis).</title>
        <authorList>
            <person name="Ralph S.G."/>
            <person name="Chun H.J."/>
            <person name="Kolosova N."/>
            <person name="Cooper D."/>
            <person name="Oddy C."/>
            <person name="Ritland C.E."/>
            <person name="Kirkpatrick R."/>
            <person name="Moore R."/>
            <person name="Barber S."/>
            <person name="Holt R.A."/>
            <person name="Jones S.J."/>
            <person name="Marra M.A."/>
            <person name="Douglas C.J."/>
            <person name="Ritland K."/>
            <person name="Bohlmann J."/>
        </authorList>
    </citation>
    <scope>NUCLEOTIDE SEQUENCE</scope>
    <source>
        <tissue evidence="2">Bark</tissue>
    </source>
</reference>
<accession>A9NQW5</accession>
<dbReference type="AlphaFoldDB" id="A9NQW5"/>
<dbReference type="EMBL" id="EF083690">
    <property type="protein sequence ID" value="ABK23026.1"/>
    <property type="molecule type" value="mRNA"/>
</dbReference>
<dbReference type="OMA" id="WNNIVDA"/>
<keyword evidence="1" id="KW-0472">Membrane</keyword>
<protein>
    <submittedName>
        <fullName evidence="2">Uncharacterized protein</fullName>
    </submittedName>
</protein>
<keyword evidence="1" id="KW-0812">Transmembrane</keyword>
<feature type="transmembrane region" description="Helical" evidence="1">
    <location>
        <begin position="110"/>
        <end position="130"/>
    </location>
</feature>
<name>A9NQW5_PICSI</name>
<keyword evidence="1" id="KW-1133">Transmembrane helix</keyword>
<proteinExistence type="evidence at transcript level"/>
<feature type="transmembrane region" description="Helical" evidence="1">
    <location>
        <begin position="14"/>
        <end position="34"/>
    </location>
</feature>
<evidence type="ECO:0000256" key="1">
    <source>
        <dbReference type="SAM" id="Phobius"/>
    </source>
</evidence>
<evidence type="ECO:0000313" key="2">
    <source>
        <dbReference type="EMBL" id="ABK23026.1"/>
    </source>
</evidence>
<feature type="transmembrane region" description="Helical" evidence="1">
    <location>
        <begin position="84"/>
        <end position="103"/>
    </location>
</feature>